<dbReference type="Proteomes" id="UP000434276">
    <property type="component" value="Unassembled WGS sequence"/>
</dbReference>
<dbReference type="ExpressionAtlas" id="A0A5S9XF75">
    <property type="expression patterns" value="baseline and differential"/>
</dbReference>
<organism evidence="5 6">
    <name type="scientific">Arabidopsis thaliana</name>
    <name type="common">Mouse-ear cress</name>
    <dbReference type="NCBI Taxonomy" id="3702"/>
    <lineage>
        <taxon>Eukaryota</taxon>
        <taxon>Viridiplantae</taxon>
        <taxon>Streptophyta</taxon>
        <taxon>Embryophyta</taxon>
        <taxon>Tracheophyta</taxon>
        <taxon>Spermatophyta</taxon>
        <taxon>Magnoliopsida</taxon>
        <taxon>eudicotyledons</taxon>
        <taxon>Gunneridae</taxon>
        <taxon>Pentapetalae</taxon>
        <taxon>rosids</taxon>
        <taxon>malvids</taxon>
        <taxon>Brassicales</taxon>
        <taxon>Brassicaceae</taxon>
        <taxon>Camelineae</taxon>
        <taxon>Arabidopsis</taxon>
    </lineage>
</organism>
<feature type="compositionally biased region" description="Basic and acidic residues" evidence="4">
    <location>
        <begin position="1"/>
        <end position="20"/>
    </location>
</feature>
<evidence type="ECO:0000256" key="4">
    <source>
        <dbReference type="SAM" id="MobiDB-lite"/>
    </source>
</evidence>
<accession>A0A5S9XF75</accession>
<feature type="region of interest" description="Disordered" evidence="4">
    <location>
        <begin position="1"/>
        <end position="57"/>
    </location>
</feature>
<reference evidence="5 6" key="1">
    <citation type="submission" date="2019-12" db="EMBL/GenBank/DDBJ databases">
        <authorList>
            <person name="Jiao W.-B."/>
            <person name="Schneeberger K."/>
        </authorList>
    </citation>
    <scope>NUCLEOTIDE SEQUENCE [LARGE SCALE GENOMIC DNA]</scope>
    <source>
        <strain evidence="6">cv. C24</strain>
    </source>
</reference>
<name>A0A5S9XF75_ARATH</name>
<evidence type="ECO:0000256" key="3">
    <source>
        <dbReference type="SAM" id="Coils"/>
    </source>
</evidence>
<evidence type="ECO:0000256" key="2">
    <source>
        <dbReference type="ARBA" id="ARBA00023054"/>
    </source>
</evidence>
<evidence type="ECO:0000313" key="5">
    <source>
        <dbReference type="EMBL" id="CAA0382968.1"/>
    </source>
</evidence>
<dbReference type="PANTHER" id="PTHR31580:SF8">
    <property type="entry name" value="FILAMENT-LIKE PROTEIN (DUF869)"/>
    <property type="match status" value="1"/>
</dbReference>
<dbReference type="OrthoDB" id="1917992at2759"/>
<proteinExistence type="inferred from homology"/>
<sequence>MMDDGKNYESKELKQRHLTESMETNQWRSRKKIESAAETLQASSRRGRGQARMVPPVNGVRPERARKSLSEKLDTVALNSPKKDARVSLYGEKSVVDEIFLEDEEMGIETGLRKGESSPFCGVSDKLLQRIELLGRDHEAKRLDNNSFRSIETMKKRQEESACDDLIEMKAKVQTLAVENSQLKKSLVAKEELAVSLQERKFQVESEFEALMTRLDSTEKENAFLRYEYTVLEKDVQVKTEETEHTRRSTELTHKQQLRNVNKIVELEAECQRLRLLFRKKFPEKSISMRNEGEEKKMEMRRRNANKSDMMMRDEVQSRKLKYDLLMEQIGNVRAENKNLMDIIMKKNMEIKDLSRGQKPLEASSFDIRSESSVISPCGSKEMKLLMDDFNEMEKLAIVCSEKDTRVDDEKEGSFDWIQVVLSAITKQEMISKRGVKELLQDIKIALGCMDENDNVERKKGEEDPLCITWKSNNESGPMTKDEIKRHLGLTKSDKVEKIESDEKQELRKKLEESVEKIRNLEAEMKTLRESKEEVEAEMETEKSMKEDLDTKLNITRANLNETQKKLSSLEVEFDYRKSCCEELEGTCIELQLQLESVETKKPTQRNKNGWDIATASVKLSECQETITSLRKQLRALSTTETSSTIKFLHKRSSLRENIAEDDTNRVAQDDDGNRYNALIVYEPVKARGEKMEMVPRKKQGLGFLKKLLFRRKRVSSKKCLALTM</sequence>
<comment type="similarity">
    <text evidence="1">Belongs to the FPP family.</text>
</comment>
<dbReference type="PANTHER" id="PTHR31580">
    <property type="entry name" value="FILAMENT-LIKE PLANT PROTEIN 4"/>
    <property type="match status" value="1"/>
</dbReference>
<evidence type="ECO:0008006" key="7">
    <source>
        <dbReference type="Google" id="ProtNLM"/>
    </source>
</evidence>
<dbReference type="AlphaFoldDB" id="A0A5S9XF75"/>
<dbReference type="InterPro" id="IPR008587">
    <property type="entry name" value="FPP_plant"/>
</dbReference>
<dbReference type="Pfam" id="PF05911">
    <property type="entry name" value="FPP"/>
    <property type="match status" value="2"/>
</dbReference>
<evidence type="ECO:0000313" key="6">
    <source>
        <dbReference type="Proteomes" id="UP000434276"/>
    </source>
</evidence>
<dbReference type="EMBL" id="CACSHJ010000089">
    <property type="protein sequence ID" value="CAA0382968.1"/>
    <property type="molecule type" value="Genomic_DNA"/>
</dbReference>
<keyword evidence="2 3" id="KW-0175">Coiled coil</keyword>
<protein>
    <recommendedName>
        <fullName evidence="7">Filament-like plant protein 7</fullName>
    </recommendedName>
</protein>
<gene>
    <name evidence="5" type="ORF">C24_LOCUS13187</name>
</gene>
<evidence type="ECO:0000256" key="1">
    <source>
        <dbReference type="ARBA" id="ARBA00005921"/>
    </source>
</evidence>
<feature type="coiled-coil region" evidence="3">
    <location>
        <begin position="497"/>
        <end position="640"/>
    </location>
</feature>